<comment type="cofactor">
    <cofactor evidence="1">
        <name>FAD</name>
        <dbReference type="ChEBI" id="CHEBI:57692"/>
    </cofactor>
</comment>
<protein>
    <recommendedName>
        <fullName evidence="6">FAD-binding PCMH-type domain-containing protein</fullName>
    </recommendedName>
</protein>
<keyword evidence="3" id="KW-0285">Flavoprotein</keyword>
<keyword evidence="4" id="KW-0274">FAD</keyword>
<dbReference type="PANTHER" id="PTHR42973">
    <property type="entry name" value="BINDING OXIDOREDUCTASE, PUTATIVE (AFU_ORTHOLOGUE AFUA_1G17690)-RELATED"/>
    <property type="match status" value="1"/>
</dbReference>
<evidence type="ECO:0000256" key="5">
    <source>
        <dbReference type="ARBA" id="ARBA00023002"/>
    </source>
</evidence>
<evidence type="ECO:0000256" key="1">
    <source>
        <dbReference type="ARBA" id="ARBA00001974"/>
    </source>
</evidence>
<dbReference type="InterPro" id="IPR036318">
    <property type="entry name" value="FAD-bd_PCMH-like_sf"/>
</dbReference>
<evidence type="ECO:0000313" key="7">
    <source>
        <dbReference type="EMBL" id="KAK4662213.1"/>
    </source>
</evidence>
<organism evidence="7 8">
    <name type="scientific">Podospora pseudopauciseta</name>
    <dbReference type="NCBI Taxonomy" id="2093780"/>
    <lineage>
        <taxon>Eukaryota</taxon>
        <taxon>Fungi</taxon>
        <taxon>Dikarya</taxon>
        <taxon>Ascomycota</taxon>
        <taxon>Pezizomycotina</taxon>
        <taxon>Sordariomycetes</taxon>
        <taxon>Sordariomycetidae</taxon>
        <taxon>Sordariales</taxon>
        <taxon>Podosporaceae</taxon>
        <taxon>Podospora</taxon>
    </lineage>
</organism>
<feature type="domain" description="FAD-binding PCMH-type" evidence="6">
    <location>
        <begin position="106"/>
        <end position="279"/>
    </location>
</feature>
<keyword evidence="8" id="KW-1185">Reference proteome</keyword>
<dbReference type="InterPro" id="IPR050416">
    <property type="entry name" value="FAD-linked_Oxidoreductase"/>
</dbReference>
<dbReference type="InterPro" id="IPR016166">
    <property type="entry name" value="FAD-bd_PCMH"/>
</dbReference>
<comment type="similarity">
    <text evidence="2">Belongs to the oxygen-dependent FAD-linked oxidoreductase family.</text>
</comment>
<dbReference type="PANTHER" id="PTHR42973:SF39">
    <property type="entry name" value="FAD-BINDING PCMH-TYPE DOMAIN-CONTAINING PROTEIN"/>
    <property type="match status" value="1"/>
</dbReference>
<dbReference type="InterPro" id="IPR016169">
    <property type="entry name" value="FAD-bd_PCMH_sub2"/>
</dbReference>
<accession>A0ABR0H2V0</accession>
<sequence>MPLACAGFIDVYQGLVPYVGPRSSLISVRIEEKLFIRAGGRSPKLKMHLSFATSITLVSLAAANSLSNRLAKRAAIDDCLRTANVPVDAPNSNDWRADSNPFNQRLKYTPVAIAVPTTVAQVQAAVSCAAKVKVKVNPKSGGHSYASFGLGGEDGHFVVQLDRMNAVTYDSATEIATVQAGARLGRVATALYNNGKRAFSHGTCPGVGVAGHSLHGGFGFSSHTYGLAVDAIVGATVVLADSSVVETSQTENPHIFWALRGAGSNFGIVTSLKFKTFAAPSQVTVFAINLPWTNASAIVQGWSTIQDWLKAEMPKEMNGRILGNRMQTQIQGLYHGTQAQLRTAIQPLLTKLNAQISQQQQYDWMGAFSYYTYGQQVDVSRPYNLVETFYSKSLVTPALPSNVLQNVANYWIQKAMSNNRNWFIIIDLYGGANSAITKVASNATAYAFRDPNNHLFLYEFYDRVNFGSYPSNGFEFLDGWVKSFTDGLTTDQWGMYINYADPTMNRTMAQDVYYRKNLPKLRALKTELDPTELFYYPQAIQPV</sequence>
<evidence type="ECO:0000256" key="4">
    <source>
        <dbReference type="ARBA" id="ARBA00022827"/>
    </source>
</evidence>
<dbReference type="Proteomes" id="UP001326199">
    <property type="component" value="Unassembled WGS sequence"/>
</dbReference>
<dbReference type="EMBL" id="JAFFHB010000009">
    <property type="protein sequence ID" value="KAK4662213.1"/>
    <property type="molecule type" value="Genomic_DNA"/>
</dbReference>
<name>A0ABR0H2V0_9PEZI</name>
<evidence type="ECO:0000259" key="6">
    <source>
        <dbReference type="PROSITE" id="PS51387"/>
    </source>
</evidence>
<keyword evidence="5" id="KW-0560">Oxidoreductase</keyword>
<dbReference type="SUPFAM" id="SSF56176">
    <property type="entry name" value="FAD-binding/transporter-associated domain-like"/>
    <property type="match status" value="1"/>
</dbReference>
<dbReference type="InterPro" id="IPR006094">
    <property type="entry name" value="Oxid_FAD_bind_N"/>
</dbReference>
<dbReference type="Gene3D" id="3.30.465.10">
    <property type="match status" value="1"/>
</dbReference>
<dbReference type="RefSeq" id="XP_062762179.1">
    <property type="nucleotide sequence ID" value="XM_062906487.1"/>
</dbReference>
<gene>
    <name evidence="7" type="ORF">QC763_0111050</name>
</gene>
<dbReference type="Gene3D" id="3.40.462.20">
    <property type="match status" value="1"/>
</dbReference>
<dbReference type="Pfam" id="PF08031">
    <property type="entry name" value="BBE"/>
    <property type="match status" value="1"/>
</dbReference>
<proteinExistence type="inferred from homology"/>
<evidence type="ECO:0000313" key="8">
    <source>
        <dbReference type="Proteomes" id="UP001326199"/>
    </source>
</evidence>
<evidence type="ECO:0000256" key="2">
    <source>
        <dbReference type="ARBA" id="ARBA00005466"/>
    </source>
</evidence>
<dbReference type="GeneID" id="87926759"/>
<comment type="caution">
    <text evidence="7">The sequence shown here is derived from an EMBL/GenBank/DDBJ whole genome shotgun (WGS) entry which is preliminary data.</text>
</comment>
<reference evidence="7 8" key="1">
    <citation type="journal article" date="2023" name="bioRxiv">
        <title>High-quality genome assemblies of four members of thePodospora anserinaspecies complex.</title>
        <authorList>
            <person name="Ament-Velasquez S.L."/>
            <person name="Vogan A.A."/>
            <person name="Wallerman O."/>
            <person name="Hartmann F."/>
            <person name="Gautier V."/>
            <person name="Silar P."/>
            <person name="Giraud T."/>
            <person name="Johannesson H."/>
        </authorList>
    </citation>
    <scope>NUCLEOTIDE SEQUENCE [LARGE SCALE GENOMIC DNA]</scope>
    <source>
        <strain evidence="7 8">CBS 411.78</strain>
    </source>
</reference>
<dbReference type="Pfam" id="PF01565">
    <property type="entry name" value="FAD_binding_4"/>
    <property type="match status" value="1"/>
</dbReference>
<dbReference type="PROSITE" id="PS51387">
    <property type="entry name" value="FAD_PCMH"/>
    <property type="match status" value="1"/>
</dbReference>
<evidence type="ECO:0000256" key="3">
    <source>
        <dbReference type="ARBA" id="ARBA00022630"/>
    </source>
</evidence>
<dbReference type="InterPro" id="IPR012951">
    <property type="entry name" value="BBE"/>
</dbReference>